<reference evidence="1 2" key="1">
    <citation type="submission" date="2018-11" db="EMBL/GenBank/DDBJ databases">
        <authorList>
            <consortium name="Pathogen Informatics"/>
        </authorList>
    </citation>
    <scope>NUCLEOTIDE SEQUENCE [LARGE SCALE GENOMIC DNA]</scope>
</reference>
<dbReference type="OrthoDB" id="424543at2759"/>
<dbReference type="Proteomes" id="UP000050761">
    <property type="component" value="Unassembled WGS sequence"/>
</dbReference>
<organism evidence="2 3">
    <name type="scientific">Heligmosomoides polygyrus</name>
    <name type="common">Parasitic roundworm</name>
    <dbReference type="NCBI Taxonomy" id="6339"/>
    <lineage>
        <taxon>Eukaryota</taxon>
        <taxon>Metazoa</taxon>
        <taxon>Ecdysozoa</taxon>
        <taxon>Nematoda</taxon>
        <taxon>Chromadorea</taxon>
        <taxon>Rhabditida</taxon>
        <taxon>Rhabditina</taxon>
        <taxon>Rhabditomorpha</taxon>
        <taxon>Strongyloidea</taxon>
        <taxon>Heligmosomidae</taxon>
        <taxon>Heligmosomoides</taxon>
    </lineage>
</organism>
<protein>
    <submittedName>
        <fullName evidence="3">HYLS1_C domain-containing protein</fullName>
    </submittedName>
</protein>
<evidence type="ECO:0000313" key="3">
    <source>
        <dbReference type="WBParaSite" id="HPBE_0000187801-mRNA-1"/>
    </source>
</evidence>
<dbReference type="PANTHER" id="PTHR46238:SF8">
    <property type="entry name" value="ENDONUCLEASE_EXONUCLEASE_PHOSPHATASE DOMAIN-CONTAINING PROTEIN"/>
    <property type="match status" value="1"/>
</dbReference>
<dbReference type="EMBL" id="UZAH01002363">
    <property type="protein sequence ID" value="VDO21862.1"/>
    <property type="molecule type" value="Genomic_DNA"/>
</dbReference>
<keyword evidence="2" id="KW-1185">Reference proteome</keyword>
<accession>A0A183F6T6</accession>
<name>A0A183F6T6_HELPZ</name>
<accession>A0A3P7WWQ2</accession>
<evidence type="ECO:0000313" key="2">
    <source>
        <dbReference type="Proteomes" id="UP000050761"/>
    </source>
</evidence>
<dbReference type="PANTHER" id="PTHR46238">
    <property type="entry name" value="REVERSE TRANSCRIPTASE DOMAIN-CONTAINING PROTEIN"/>
    <property type="match status" value="1"/>
</dbReference>
<sequence>MKAAPIQLKMREQRLRLYGHVLRRPEDHPTRLALDFEAPGKRPRGAPRKRWKDVIKRDLAEVGATADDALDRMRWRRITRTADPATARD</sequence>
<gene>
    <name evidence="1" type="ORF">HPBE_LOCUS1879</name>
</gene>
<dbReference type="WBParaSite" id="HPBE_0000187801-mRNA-1">
    <property type="protein sequence ID" value="HPBE_0000187801-mRNA-1"/>
    <property type="gene ID" value="HPBE_0000187801"/>
</dbReference>
<dbReference type="AlphaFoldDB" id="A0A183F6T6"/>
<evidence type="ECO:0000313" key="1">
    <source>
        <dbReference type="EMBL" id="VDO21862.1"/>
    </source>
</evidence>
<proteinExistence type="predicted"/>
<reference evidence="3" key="2">
    <citation type="submission" date="2019-09" db="UniProtKB">
        <authorList>
            <consortium name="WormBaseParasite"/>
        </authorList>
    </citation>
    <scope>IDENTIFICATION</scope>
</reference>